<dbReference type="Proteomes" id="UP000184499">
    <property type="component" value="Unassembled WGS sequence"/>
</dbReference>
<feature type="compositionally biased region" description="Polar residues" evidence="1">
    <location>
        <begin position="28"/>
        <end position="46"/>
    </location>
</feature>
<proteinExistence type="predicted"/>
<dbReference type="VEuPathDB" id="FungiDB:ASPBRDRAFT_672475"/>
<evidence type="ECO:0000313" key="3">
    <source>
        <dbReference type="Proteomes" id="UP000184499"/>
    </source>
</evidence>
<evidence type="ECO:0000313" key="2">
    <source>
        <dbReference type="EMBL" id="OJJ72431.1"/>
    </source>
</evidence>
<dbReference type="EMBL" id="KV878683">
    <property type="protein sequence ID" value="OJJ72431.1"/>
    <property type="molecule type" value="Genomic_DNA"/>
</dbReference>
<name>A0A1L9UL36_ASPBC</name>
<dbReference type="AlphaFoldDB" id="A0A1L9UL36"/>
<sequence>MTVGDPIVHNWRIEDPNTSQRADHASGRESTNSANRTAVDLTSSRHLLPPTTSGFNKFAKKRARPAVCEELALFEIGNPISIQVCDSRKEGKLPIRGFMVHVDLGLNRTRAHNYCRVDLNPAGSSTPESSN</sequence>
<reference evidence="3" key="1">
    <citation type="journal article" date="2017" name="Genome Biol.">
        <title>Comparative genomics reveals high biological diversity and specific adaptations in the industrially and medically important fungal genus Aspergillus.</title>
        <authorList>
            <person name="de Vries R.P."/>
            <person name="Riley R."/>
            <person name="Wiebenga A."/>
            <person name="Aguilar-Osorio G."/>
            <person name="Amillis S."/>
            <person name="Uchima C.A."/>
            <person name="Anderluh G."/>
            <person name="Asadollahi M."/>
            <person name="Askin M."/>
            <person name="Barry K."/>
            <person name="Battaglia E."/>
            <person name="Bayram O."/>
            <person name="Benocci T."/>
            <person name="Braus-Stromeyer S.A."/>
            <person name="Caldana C."/>
            <person name="Canovas D."/>
            <person name="Cerqueira G.C."/>
            <person name="Chen F."/>
            <person name="Chen W."/>
            <person name="Choi C."/>
            <person name="Clum A."/>
            <person name="Dos Santos R.A."/>
            <person name="Damasio A.R."/>
            <person name="Diallinas G."/>
            <person name="Emri T."/>
            <person name="Fekete E."/>
            <person name="Flipphi M."/>
            <person name="Freyberg S."/>
            <person name="Gallo A."/>
            <person name="Gournas C."/>
            <person name="Habgood R."/>
            <person name="Hainaut M."/>
            <person name="Harispe M.L."/>
            <person name="Henrissat B."/>
            <person name="Hilden K.S."/>
            <person name="Hope R."/>
            <person name="Hossain A."/>
            <person name="Karabika E."/>
            <person name="Karaffa L."/>
            <person name="Karanyi Z."/>
            <person name="Krasevec N."/>
            <person name="Kuo A."/>
            <person name="Kusch H."/>
            <person name="LaButti K."/>
            <person name="Lagendijk E.L."/>
            <person name="Lapidus A."/>
            <person name="Levasseur A."/>
            <person name="Lindquist E."/>
            <person name="Lipzen A."/>
            <person name="Logrieco A.F."/>
            <person name="MacCabe A."/>
            <person name="Maekelae M.R."/>
            <person name="Malavazi I."/>
            <person name="Melin P."/>
            <person name="Meyer V."/>
            <person name="Mielnichuk N."/>
            <person name="Miskei M."/>
            <person name="Molnar A.P."/>
            <person name="Mule G."/>
            <person name="Ngan C.Y."/>
            <person name="Orejas M."/>
            <person name="Orosz E."/>
            <person name="Ouedraogo J.P."/>
            <person name="Overkamp K.M."/>
            <person name="Park H.-S."/>
            <person name="Perrone G."/>
            <person name="Piumi F."/>
            <person name="Punt P.J."/>
            <person name="Ram A.F."/>
            <person name="Ramon A."/>
            <person name="Rauscher S."/>
            <person name="Record E."/>
            <person name="Riano-Pachon D.M."/>
            <person name="Robert V."/>
            <person name="Roehrig J."/>
            <person name="Ruller R."/>
            <person name="Salamov A."/>
            <person name="Salih N.S."/>
            <person name="Samson R.A."/>
            <person name="Sandor E."/>
            <person name="Sanguinetti M."/>
            <person name="Schuetze T."/>
            <person name="Sepcic K."/>
            <person name="Shelest E."/>
            <person name="Sherlock G."/>
            <person name="Sophianopoulou V."/>
            <person name="Squina F.M."/>
            <person name="Sun H."/>
            <person name="Susca A."/>
            <person name="Todd R.B."/>
            <person name="Tsang A."/>
            <person name="Unkles S.E."/>
            <person name="van de Wiele N."/>
            <person name="van Rossen-Uffink D."/>
            <person name="Oliveira J.V."/>
            <person name="Vesth T.C."/>
            <person name="Visser J."/>
            <person name="Yu J.-H."/>
            <person name="Zhou M."/>
            <person name="Andersen M.R."/>
            <person name="Archer D.B."/>
            <person name="Baker S.E."/>
            <person name="Benoit I."/>
            <person name="Brakhage A.A."/>
            <person name="Braus G.H."/>
            <person name="Fischer R."/>
            <person name="Frisvad J.C."/>
            <person name="Goldman G.H."/>
            <person name="Houbraken J."/>
            <person name="Oakley B."/>
            <person name="Pocsi I."/>
            <person name="Scazzocchio C."/>
            <person name="Seiboth B."/>
            <person name="vanKuyk P.A."/>
            <person name="Wortman J."/>
            <person name="Dyer P.S."/>
            <person name="Grigoriev I.V."/>
        </authorList>
    </citation>
    <scope>NUCLEOTIDE SEQUENCE [LARGE SCALE GENOMIC DNA]</scope>
    <source>
        <strain evidence="3">CBS 101740 / IMI 381727 / IBT 21946</strain>
    </source>
</reference>
<dbReference type="GeneID" id="93581351"/>
<gene>
    <name evidence="2" type="ORF">ASPBRDRAFT_672475</name>
</gene>
<evidence type="ECO:0000256" key="1">
    <source>
        <dbReference type="SAM" id="MobiDB-lite"/>
    </source>
</evidence>
<feature type="compositionally biased region" description="Basic and acidic residues" evidence="1">
    <location>
        <begin position="11"/>
        <end position="27"/>
    </location>
</feature>
<dbReference type="RefSeq" id="XP_067479679.1">
    <property type="nucleotide sequence ID" value="XM_067628863.1"/>
</dbReference>
<protein>
    <submittedName>
        <fullName evidence="2">Uncharacterized protein</fullName>
    </submittedName>
</protein>
<keyword evidence="3" id="KW-1185">Reference proteome</keyword>
<feature type="region of interest" description="Disordered" evidence="1">
    <location>
        <begin position="1"/>
        <end position="46"/>
    </location>
</feature>
<dbReference type="OrthoDB" id="10321429at2759"/>
<accession>A0A1L9UL36</accession>
<organism evidence="2 3">
    <name type="scientific">Aspergillus brasiliensis (strain CBS 101740 / IMI 381727 / IBT 21946)</name>
    <dbReference type="NCBI Taxonomy" id="767769"/>
    <lineage>
        <taxon>Eukaryota</taxon>
        <taxon>Fungi</taxon>
        <taxon>Dikarya</taxon>
        <taxon>Ascomycota</taxon>
        <taxon>Pezizomycotina</taxon>
        <taxon>Eurotiomycetes</taxon>
        <taxon>Eurotiomycetidae</taxon>
        <taxon>Eurotiales</taxon>
        <taxon>Aspergillaceae</taxon>
        <taxon>Aspergillus</taxon>
        <taxon>Aspergillus subgen. Circumdati</taxon>
    </lineage>
</organism>